<feature type="domain" description="Lipoyl-binding" evidence="8">
    <location>
        <begin position="34"/>
        <end position="110"/>
    </location>
</feature>
<feature type="domain" description="Peripheral subunit-binding (PSBD)" evidence="9">
    <location>
        <begin position="180"/>
        <end position="217"/>
    </location>
</feature>
<dbReference type="STRING" id="1165861.A0A0L0V1Y7"/>
<dbReference type="InterPro" id="IPR011053">
    <property type="entry name" value="Single_hybrid_motif"/>
</dbReference>
<evidence type="ECO:0000259" key="9">
    <source>
        <dbReference type="PROSITE" id="PS51826"/>
    </source>
</evidence>
<dbReference type="OrthoDB" id="537444at2759"/>
<dbReference type="PROSITE" id="PS00189">
    <property type="entry name" value="LIPOYL"/>
    <property type="match status" value="1"/>
</dbReference>
<evidence type="ECO:0000313" key="10">
    <source>
        <dbReference type="EMBL" id="KNE93303.1"/>
    </source>
</evidence>
<organism evidence="10 11">
    <name type="scientific">Puccinia striiformis f. sp. tritici PST-78</name>
    <dbReference type="NCBI Taxonomy" id="1165861"/>
    <lineage>
        <taxon>Eukaryota</taxon>
        <taxon>Fungi</taxon>
        <taxon>Dikarya</taxon>
        <taxon>Basidiomycota</taxon>
        <taxon>Pucciniomycotina</taxon>
        <taxon>Pucciniomycetes</taxon>
        <taxon>Pucciniales</taxon>
        <taxon>Pucciniaceae</taxon>
        <taxon>Puccinia</taxon>
    </lineage>
</organism>
<sequence length="478" mass="50485">MLAVLSRHVLSTSILRRSTTSTRQLSSSAQAYALSKFTMPAMSPTMTEGGIANWKKKEGDSFAVGDVLVEIETDKATMDVEAQDDGIIAKIIIGDGSKAVPVGKAIAIFAEEGDEVNGSEVEKLVSEGEATAEAPKETSAESKSSSKPESVKETSKPAPSSSSTGTPKSFRQSPPRSAIFASPAAKRIALEKGIPLGSIKGTGPKGRILESDLAAYLKAGGAPSASSASTSGTPYEDLPVSNMRRTIANRLGASKRDVPHYYLTSEIQMDRVNRLRALFNKAAEERAASSKAGGLKAPTKLSVNDFVIKASALACADVPEVNSSWQEDFVRQNHHVDISVAVATPTGLITPIVTNVGSRGLGSISAEIKALATKAKDNRLTPQEYQGGTFTVSNLGMFGSVSQFTAIINTPQSCILAVGGAEKKLTIDEDPANLKGFKEVEVMKVTLSCDHRVVDGAVGARWLKAFKGYMENPLSFML</sequence>
<comment type="cofactor">
    <cofactor evidence="6">
        <name>(R)-lipoate</name>
        <dbReference type="ChEBI" id="CHEBI:83088"/>
    </cofactor>
    <text evidence="6">Binds 1 lipoyl cofactor covalently.</text>
</comment>
<gene>
    <name evidence="10" type="ORF">PSTG_13344</name>
</gene>
<dbReference type="SUPFAM" id="SSF51230">
    <property type="entry name" value="Single hybrid motif"/>
    <property type="match status" value="1"/>
</dbReference>
<dbReference type="Pfam" id="PF00198">
    <property type="entry name" value="2-oxoacid_dh"/>
    <property type="match status" value="1"/>
</dbReference>
<evidence type="ECO:0000259" key="8">
    <source>
        <dbReference type="PROSITE" id="PS50968"/>
    </source>
</evidence>
<dbReference type="Gene3D" id="4.10.320.10">
    <property type="entry name" value="E3-binding domain"/>
    <property type="match status" value="1"/>
</dbReference>
<dbReference type="PROSITE" id="PS50968">
    <property type="entry name" value="BIOTINYL_LIPOYL"/>
    <property type="match status" value="1"/>
</dbReference>
<dbReference type="GO" id="GO:0045254">
    <property type="term" value="C:pyruvate dehydrogenase complex"/>
    <property type="evidence" value="ECO:0007669"/>
    <property type="project" value="UniProtKB-UniRule"/>
</dbReference>
<dbReference type="SUPFAM" id="SSF47005">
    <property type="entry name" value="Peripheral subunit-binding domain of 2-oxo acid dehydrogenase complex"/>
    <property type="match status" value="1"/>
</dbReference>
<comment type="catalytic activity">
    <reaction evidence="6">
        <text>N(6)-[(R)-dihydrolipoyl]-L-lysyl-[protein] + acetyl-CoA = N(6)-[(R)-S(8)-acetyldihydrolipoyl]-L-lysyl-[protein] + CoA</text>
        <dbReference type="Rhea" id="RHEA:17017"/>
        <dbReference type="Rhea" id="RHEA-COMP:10475"/>
        <dbReference type="Rhea" id="RHEA-COMP:10478"/>
        <dbReference type="ChEBI" id="CHEBI:57287"/>
        <dbReference type="ChEBI" id="CHEBI:57288"/>
        <dbReference type="ChEBI" id="CHEBI:83100"/>
        <dbReference type="ChEBI" id="CHEBI:83111"/>
        <dbReference type="EC" id="2.3.1.12"/>
    </reaction>
</comment>
<dbReference type="SUPFAM" id="SSF52777">
    <property type="entry name" value="CoA-dependent acyltransferases"/>
    <property type="match status" value="1"/>
</dbReference>
<evidence type="ECO:0000313" key="11">
    <source>
        <dbReference type="Proteomes" id="UP000054564"/>
    </source>
</evidence>
<evidence type="ECO:0000256" key="5">
    <source>
        <dbReference type="ARBA" id="ARBA00023315"/>
    </source>
</evidence>
<dbReference type="PANTHER" id="PTHR23151:SF90">
    <property type="entry name" value="DIHYDROLIPOYLLYSINE-RESIDUE ACETYLTRANSFERASE COMPONENT OF PYRUVATE DEHYDROGENASE COMPLEX, MITOCHONDRIAL-RELATED"/>
    <property type="match status" value="1"/>
</dbReference>
<comment type="subcellular location">
    <subcellularLocation>
        <location evidence="6">Mitochondrion</location>
    </subcellularLocation>
</comment>
<dbReference type="InterPro" id="IPR045257">
    <property type="entry name" value="E2/Pdx1"/>
</dbReference>
<keyword evidence="11" id="KW-1185">Reference proteome</keyword>
<dbReference type="PROSITE" id="PS51826">
    <property type="entry name" value="PSBD"/>
    <property type="match status" value="1"/>
</dbReference>
<dbReference type="EC" id="2.3.1.12" evidence="6"/>
<proteinExistence type="inferred from homology"/>
<protein>
    <recommendedName>
        <fullName evidence="6">Acetyltransferase component of pyruvate dehydrogenase complex</fullName>
        <ecNumber evidence="6">2.3.1.12</ecNumber>
    </recommendedName>
</protein>
<dbReference type="Gene3D" id="3.30.559.10">
    <property type="entry name" value="Chloramphenicol acetyltransferase-like domain"/>
    <property type="match status" value="1"/>
</dbReference>
<dbReference type="InterPro" id="IPR036625">
    <property type="entry name" value="E3-bd_dom_sf"/>
</dbReference>
<evidence type="ECO:0000256" key="3">
    <source>
        <dbReference type="ARBA" id="ARBA00022823"/>
    </source>
</evidence>
<dbReference type="Pfam" id="PF02817">
    <property type="entry name" value="E3_binding"/>
    <property type="match status" value="1"/>
</dbReference>
<comment type="function">
    <text evidence="6">The pyruvate dehydrogenase complex catalyzes the overall conversion of pyruvate to acetyl-CoA and CO(2).</text>
</comment>
<keyword evidence="4" id="KW-0809">Transit peptide</keyword>
<comment type="similarity">
    <text evidence="1 6">Belongs to the 2-oxoacid dehydrogenase family.</text>
</comment>
<dbReference type="InterPro" id="IPR000089">
    <property type="entry name" value="Biotin_lipoyl"/>
</dbReference>
<dbReference type="CDD" id="cd06849">
    <property type="entry name" value="lipoyl_domain"/>
    <property type="match status" value="1"/>
</dbReference>
<dbReference type="InterPro" id="IPR023213">
    <property type="entry name" value="CAT-like_dom_sf"/>
</dbReference>
<dbReference type="FunFam" id="3.30.559.10:FF:000003">
    <property type="entry name" value="Acetyltransferase component of pyruvate dehydrogenase complex"/>
    <property type="match status" value="1"/>
</dbReference>
<dbReference type="GO" id="GO:0006086">
    <property type="term" value="P:pyruvate decarboxylation to acetyl-CoA"/>
    <property type="evidence" value="ECO:0007669"/>
    <property type="project" value="InterPro"/>
</dbReference>
<accession>A0A0L0V1Y7</accession>
<dbReference type="InterPro" id="IPR006257">
    <property type="entry name" value="LAT1"/>
</dbReference>
<dbReference type="Proteomes" id="UP000054564">
    <property type="component" value="Unassembled WGS sequence"/>
</dbReference>
<keyword evidence="2 6" id="KW-0808">Transferase</keyword>
<keyword evidence="3 6" id="KW-0450">Lipoyl</keyword>
<keyword evidence="5 6" id="KW-0012">Acyltransferase</keyword>
<feature type="compositionally biased region" description="Polar residues" evidence="7">
    <location>
        <begin position="158"/>
        <end position="175"/>
    </location>
</feature>
<dbReference type="EMBL" id="AJIL01000140">
    <property type="protein sequence ID" value="KNE93303.1"/>
    <property type="molecule type" value="Genomic_DNA"/>
</dbReference>
<dbReference type="AlphaFoldDB" id="A0A0L0V1Y7"/>
<dbReference type="PANTHER" id="PTHR23151">
    <property type="entry name" value="DIHYDROLIPOAMIDE ACETYL/SUCCINYL-TRANSFERASE-RELATED"/>
    <property type="match status" value="1"/>
</dbReference>
<name>A0A0L0V1Y7_9BASI</name>
<dbReference type="InterPro" id="IPR004167">
    <property type="entry name" value="PSBD"/>
</dbReference>
<dbReference type="Gene3D" id="2.40.50.100">
    <property type="match status" value="1"/>
</dbReference>
<evidence type="ECO:0000256" key="6">
    <source>
        <dbReference type="RuleBase" id="RU361137"/>
    </source>
</evidence>
<dbReference type="FunFam" id="2.40.50.100:FF:000010">
    <property type="entry name" value="Acetyltransferase component of pyruvate dehydrogenase complex"/>
    <property type="match status" value="1"/>
</dbReference>
<dbReference type="InterPro" id="IPR003016">
    <property type="entry name" value="2-oxoA_DH_lipoyl-BS"/>
</dbReference>
<feature type="compositionally biased region" description="Basic and acidic residues" evidence="7">
    <location>
        <begin position="134"/>
        <end position="155"/>
    </location>
</feature>
<evidence type="ECO:0000256" key="4">
    <source>
        <dbReference type="ARBA" id="ARBA00022946"/>
    </source>
</evidence>
<dbReference type="GO" id="GO:0005739">
    <property type="term" value="C:mitochondrion"/>
    <property type="evidence" value="ECO:0007669"/>
    <property type="project" value="UniProtKB-SubCell"/>
</dbReference>
<evidence type="ECO:0000256" key="1">
    <source>
        <dbReference type="ARBA" id="ARBA00007317"/>
    </source>
</evidence>
<dbReference type="NCBIfam" id="TIGR01349">
    <property type="entry name" value="PDHac_trf_mito"/>
    <property type="match status" value="1"/>
</dbReference>
<comment type="caution">
    <text evidence="10">The sequence shown here is derived from an EMBL/GenBank/DDBJ whole genome shotgun (WGS) entry which is preliminary data.</text>
</comment>
<dbReference type="Pfam" id="PF00364">
    <property type="entry name" value="Biotin_lipoyl"/>
    <property type="match status" value="1"/>
</dbReference>
<feature type="region of interest" description="Disordered" evidence="7">
    <location>
        <begin position="117"/>
        <end position="176"/>
    </location>
</feature>
<dbReference type="InterPro" id="IPR001078">
    <property type="entry name" value="2-oxoacid_DH_actylTfrase"/>
</dbReference>
<evidence type="ECO:0000256" key="7">
    <source>
        <dbReference type="SAM" id="MobiDB-lite"/>
    </source>
</evidence>
<reference evidence="11" key="1">
    <citation type="submission" date="2014-03" db="EMBL/GenBank/DDBJ databases">
        <title>The Genome Sequence of Puccinia striiformis f. sp. tritici PST-78.</title>
        <authorList>
            <consortium name="The Broad Institute Genome Sequencing Platform"/>
            <person name="Cuomo C."/>
            <person name="Hulbert S."/>
            <person name="Chen X."/>
            <person name="Walker B."/>
            <person name="Young S.K."/>
            <person name="Zeng Q."/>
            <person name="Gargeya S."/>
            <person name="Fitzgerald M."/>
            <person name="Haas B."/>
            <person name="Abouelleil A."/>
            <person name="Alvarado L."/>
            <person name="Arachchi H.M."/>
            <person name="Berlin A.M."/>
            <person name="Chapman S.B."/>
            <person name="Goldberg J."/>
            <person name="Griggs A."/>
            <person name="Gujja S."/>
            <person name="Hansen M."/>
            <person name="Howarth C."/>
            <person name="Imamovic A."/>
            <person name="Larimer J."/>
            <person name="McCowan C."/>
            <person name="Montmayeur A."/>
            <person name="Murphy C."/>
            <person name="Neiman D."/>
            <person name="Pearson M."/>
            <person name="Priest M."/>
            <person name="Roberts A."/>
            <person name="Saif S."/>
            <person name="Shea T."/>
            <person name="Sisk P."/>
            <person name="Sykes S."/>
            <person name="Wortman J."/>
            <person name="Nusbaum C."/>
            <person name="Birren B."/>
        </authorList>
    </citation>
    <scope>NUCLEOTIDE SEQUENCE [LARGE SCALE GENOMIC DNA]</scope>
    <source>
        <strain evidence="11">race PST-78</strain>
    </source>
</reference>
<evidence type="ECO:0000256" key="2">
    <source>
        <dbReference type="ARBA" id="ARBA00022679"/>
    </source>
</evidence>
<dbReference type="GO" id="GO:0004742">
    <property type="term" value="F:dihydrolipoyllysine-residue acetyltransferase activity"/>
    <property type="evidence" value="ECO:0007669"/>
    <property type="project" value="UniProtKB-UniRule"/>
</dbReference>